<dbReference type="Proteomes" id="UP000623467">
    <property type="component" value="Unassembled WGS sequence"/>
</dbReference>
<reference evidence="1" key="1">
    <citation type="submission" date="2020-05" db="EMBL/GenBank/DDBJ databases">
        <title>Mycena genomes resolve the evolution of fungal bioluminescence.</title>
        <authorList>
            <person name="Tsai I.J."/>
        </authorList>
    </citation>
    <scope>NUCLEOTIDE SEQUENCE</scope>
    <source>
        <strain evidence="1">160909Yilan</strain>
    </source>
</reference>
<evidence type="ECO:0000313" key="2">
    <source>
        <dbReference type="Proteomes" id="UP000623467"/>
    </source>
</evidence>
<dbReference type="OrthoDB" id="2419903at2759"/>
<accession>A0A8H6ZB51</accession>
<evidence type="ECO:0000313" key="1">
    <source>
        <dbReference type="EMBL" id="KAF7374357.1"/>
    </source>
</evidence>
<sequence length="310" mass="33876">MPSILHWGSRQKAQTPVQNDMCEQCGLKPKFIEPGGSRHLYCSRSCAKQAQGASPSACALRGCRATGKPAFSGFCSDAHGRRVFVPDSGQAKVTLASNRQAVQSGQVEGCDSCHEHPRASGDLCIACDRKMVGPRLKELAVGGATFTDVRSQFLSEWDSLNAVRPRVHKVYQISVPRDIRALHNAYRANQRATEEIRVFHSAQCICDMGTKTAALCNYKSCGICCIVRSSFNEFAFGEKYNIGRFGEGIYSYRNPSLADVHATSATSTPYRVMIACDVAVESNLEVPDEESLFVPCADAIVPVFIIMYTV</sequence>
<protein>
    <recommendedName>
        <fullName evidence="3">PARP catalytic domain-containing protein</fullName>
    </recommendedName>
</protein>
<dbReference type="EMBL" id="JACAZH010000002">
    <property type="protein sequence ID" value="KAF7374357.1"/>
    <property type="molecule type" value="Genomic_DNA"/>
</dbReference>
<comment type="caution">
    <text evidence="1">The sequence shown here is derived from an EMBL/GenBank/DDBJ whole genome shotgun (WGS) entry which is preliminary data.</text>
</comment>
<dbReference type="SUPFAM" id="SSF56399">
    <property type="entry name" value="ADP-ribosylation"/>
    <property type="match status" value="1"/>
</dbReference>
<dbReference type="Gene3D" id="3.90.228.10">
    <property type="match status" value="1"/>
</dbReference>
<proteinExistence type="predicted"/>
<name>A0A8H6ZB51_9AGAR</name>
<dbReference type="AlphaFoldDB" id="A0A8H6ZB51"/>
<keyword evidence="2" id="KW-1185">Reference proteome</keyword>
<organism evidence="1 2">
    <name type="scientific">Mycena sanguinolenta</name>
    <dbReference type="NCBI Taxonomy" id="230812"/>
    <lineage>
        <taxon>Eukaryota</taxon>
        <taxon>Fungi</taxon>
        <taxon>Dikarya</taxon>
        <taxon>Basidiomycota</taxon>
        <taxon>Agaricomycotina</taxon>
        <taxon>Agaricomycetes</taxon>
        <taxon>Agaricomycetidae</taxon>
        <taxon>Agaricales</taxon>
        <taxon>Marasmiineae</taxon>
        <taxon>Mycenaceae</taxon>
        <taxon>Mycena</taxon>
    </lineage>
</organism>
<gene>
    <name evidence="1" type="ORF">MSAN_00319700</name>
</gene>
<evidence type="ECO:0008006" key="3">
    <source>
        <dbReference type="Google" id="ProtNLM"/>
    </source>
</evidence>